<keyword evidence="4" id="KW-1185">Reference proteome</keyword>
<accession>A0ABU0EPX5</accession>
<keyword evidence="1" id="KW-0472">Membrane</keyword>
<evidence type="ECO:0000313" key="4">
    <source>
        <dbReference type="Proteomes" id="UP001229651"/>
    </source>
</evidence>
<protein>
    <submittedName>
        <fullName evidence="3">Flp pilus assembly protein TadB</fullName>
    </submittedName>
</protein>
<dbReference type="Proteomes" id="UP001229651">
    <property type="component" value="Unassembled WGS sequence"/>
</dbReference>
<feature type="transmembrane region" description="Helical" evidence="1">
    <location>
        <begin position="79"/>
        <end position="95"/>
    </location>
</feature>
<evidence type="ECO:0000256" key="1">
    <source>
        <dbReference type="SAM" id="Phobius"/>
    </source>
</evidence>
<comment type="caution">
    <text evidence="3">The sequence shown here is derived from an EMBL/GenBank/DDBJ whole genome shotgun (WGS) entry which is preliminary data.</text>
</comment>
<reference evidence="3 4" key="1">
    <citation type="submission" date="2023-07" db="EMBL/GenBank/DDBJ databases">
        <title>Sequencing the genomes of 1000 actinobacteria strains.</title>
        <authorList>
            <person name="Klenk H.-P."/>
        </authorList>
    </citation>
    <scope>NUCLEOTIDE SEQUENCE [LARGE SCALE GENOMIC DNA]</scope>
    <source>
        <strain evidence="3 4">DSM 45805</strain>
    </source>
</reference>
<feature type="domain" description="DUF1707" evidence="2">
    <location>
        <begin position="7"/>
        <end position="59"/>
    </location>
</feature>
<evidence type="ECO:0000259" key="2">
    <source>
        <dbReference type="Pfam" id="PF08044"/>
    </source>
</evidence>
<proteinExistence type="predicted"/>
<keyword evidence="1" id="KW-1133">Transmembrane helix</keyword>
<feature type="transmembrane region" description="Helical" evidence="1">
    <location>
        <begin position="101"/>
        <end position="117"/>
    </location>
</feature>
<sequence length="120" mass="13319">MNDQPDLRLSDDERSEALEALSEHVRTGRLDIDEFGRRSAHVAAARTRSELARQFADLPEPRPRVLGKPVPSRPPARKVGMGLLPLLVIAAVALFVLTRGVWMVVLIPVVVVAVLTLRRR</sequence>
<dbReference type="Pfam" id="PF08044">
    <property type="entry name" value="DUF1707"/>
    <property type="match status" value="1"/>
</dbReference>
<name>A0ABU0EPX5_9PSEU</name>
<gene>
    <name evidence="3" type="ORF">FB470_001349</name>
</gene>
<evidence type="ECO:0000313" key="3">
    <source>
        <dbReference type="EMBL" id="MDQ0377355.1"/>
    </source>
</evidence>
<keyword evidence="1" id="KW-0812">Transmembrane</keyword>
<dbReference type="RefSeq" id="WP_306989619.1">
    <property type="nucleotide sequence ID" value="NZ_JAUSUT010000001.1"/>
</dbReference>
<dbReference type="InterPro" id="IPR012551">
    <property type="entry name" value="DUF1707_SHOCT-like"/>
</dbReference>
<dbReference type="EMBL" id="JAUSUT010000001">
    <property type="protein sequence ID" value="MDQ0377355.1"/>
    <property type="molecule type" value="Genomic_DNA"/>
</dbReference>
<organism evidence="3 4">
    <name type="scientific">Amycolatopsis thermophila</name>
    <dbReference type="NCBI Taxonomy" id="206084"/>
    <lineage>
        <taxon>Bacteria</taxon>
        <taxon>Bacillati</taxon>
        <taxon>Actinomycetota</taxon>
        <taxon>Actinomycetes</taxon>
        <taxon>Pseudonocardiales</taxon>
        <taxon>Pseudonocardiaceae</taxon>
        <taxon>Amycolatopsis</taxon>
    </lineage>
</organism>